<feature type="domain" description="Fibronectin type-III" evidence="3">
    <location>
        <begin position="1584"/>
        <end position="1669"/>
    </location>
</feature>
<evidence type="ECO:0000313" key="5">
    <source>
        <dbReference type="RefSeq" id="XP_053541905.1"/>
    </source>
</evidence>
<proteinExistence type="predicted"/>
<dbReference type="OrthoDB" id="10253954at2759"/>
<accession>A0A9F7RJK1</accession>
<dbReference type="PANTHER" id="PTHR46708">
    <property type="entry name" value="TENASCIN"/>
    <property type="match status" value="1"/>
</dbReference>
<dbReference type="PANTHER" id="PTHR46708:SF10">
    <property type="entry name" value="RECEPTOR-TYPE TYROSINE-PROTEIN PHOSPHATASE ETA-LIKE"/>
    <property type="match status" value="1"/>
</dbReference>
<sequence>MKAERRPQSGSQAVRRPRRSMKLLQMDKLQEHQLKLQPSQPPGNRSYFTVNWAGSSVNNSSNTSNTSYTVTGLTAGVNYTFTVTADGQTAGAPTQTSAFTKPNAVTNLTVSIKTTSSVALTWNEPPGNRSYFKVNWAGGSVNNSSNTSNTSYTVTGLTAGVKYTFTVTAVAADGQTAGASTQTSAFTKPNAVTNLTVSIKTTSSVSLTWNEPPGNRSYFKVNWAGGSVNNSSNTSNTSYTVTGLTAGVKYTFTVTAVAADGQTAGAPTQTSAFTKPNAVTNLTVSIKTTSSVSLTWNEPPGNRSYFKVNWAGGSVNNSSNTSNTSYTVTGLTAGVKYTFTVTAVAADGQTAGAPTQTSAFAKPNAVTNLTVSIKTTSSVALTWNEPPGNRSYFKVNWAGGSVNNSSNTSNTSYTVTGLTAGVKYTFTVTAVAADGQTAGASTQTSAFTKPNAVTNLTVSIKTTSSVSLTWNEPPGNRSYFKVNWAGGSVNNSSNTSNTSYTVTGLTAGVKYTFTVTAVAADGQTAGAPTQTSAFAKPNAVTNLTVSIKTTSSVALTWNEPPGNRSYFKVNWAGGSVNNSSNTSNTSYTVTGLTAGVKYTFTVTAVAADGQTAGASTQTSAFTKPNAVTNLTVSIKTTSSVSLTWNEPPGNRSYFKVNWAGGSVNNSSNTSNTSYTVTGLTAGVKYTFTVTAVAADGQTAGAPTQTSAFAKPNAVTNLTVSIKTTSSVALTWNEPPGNRSYFKVNWAGGSVNNSSNTSNTSYTVTGLTAGVKYTFTVTAVAADGQTAGASTQTSAFTKPNAVTNLTVSIKTTSSVSLTWNEPPGNRSYFKVNWAGGSVNNSSNTSNTSYTVTGLTAGVKYTFTVTAVAADGQTAGAPTQTSAFAKPNAVTNLTVSIKTTSSVSLTWNEPPGNRSYFKVNWAGGSVNNSSNTSNTSYTVTGLTAGVKYTFTVTAVAADGQTAGASTQTSAFTKPNAVTNLTVSIKTTSSVSLTWNEPPGNRSYFKVNWAGGSVNNSSNTSNTSYTVTGLTAGVKYTFTVTAVAADGQTAGAPTQTSAFAKPNAVTNLTVSIKTSSSVSLTWNEPPGNRSYFTVNWADGSVNNSSNTSNTSYTVTGLTAGVNYTFTVTAVAADGQTAGAPTQISVFTNPNAVTNLTVSNKTTSSVSLTWNEPHGNRSYFTVNWTGGSVNISSNTSNTSYTVTGLTAGVNYTFTVTAVAADGQTAGAPTQTSAFTTPDVVSSLTVSNKTTSSVSLTWNEPPGNRSYFTVNWTGGSVNNSSNTSNTCYTVTGLTAGVNYTFTITAVAADGQTAGAPNQISAFTKPNAVTSLTVSNKTTSSVSLTWNGPLGNRSYFKVNWTGGSVNISSNTSNTSYTVTGLTAGVNYTFTVTAVAADSQTAGAPTQTSTFTKPNAVTSLTVSNKTTSSVSLTWSGPLGNRSYFTLNWTGGSVNNSSNTSSTSYTVTGLTAGVNYTFTVTAVAADSQTAGAPTQTSTFTKPNAVTSLTVSNKTTSSVSLTWNGPLGKRSYFRVNWTGGSVNISSNTSSTSYIVTGLTAGVNYTFTVSAVAADSQTAGAPTQTSTFTKPNAVTSLTVSNKFTSSVSLTWNGPLGKRSYFTVNWTDGSVNISSNTSSTSYTVTGLTAGVNYIFTVTAVAADGKTAGAPTQTSTFTKPNAVTSLTVSNKTTSSVSLTWNGPLGKRSYFRVNWTGGSVNISSNTSSTSYTVTGLTAGVNYTFTVSAVAADSQTAGAPTQTSTFTKPNAVTSLTVSNKFTSSVSLTWNGPLGKRSYFTVNWTDGSVNISSNTSSTSYTVTGLTAGVNYIFTVTAVAADGKTAGAPTQTSTFTKPNAVTSLTVSNKTTSSVSLTWNGPLGKRSYFRVNWTGGSVNISSNTSSTSYIVTGLTAGVNYTFTVSAVAADSQTAGAPTQTSTFTKPNAVTSLTVSNKFTSSVSLTWNGPLGKRSYFTVNWTDGSVNISSNTSSTSYTVTGLTAGVNYIFTVTAVAADGKTAGAPTQTSTFTKPNAVTSLTVSNKTTSSVSLTWNGPLGKRSYFRVNWTGGSVNISSNTSSTSYIVTGLTAGVNYTFTVSAVAADSQTAGAPTQTSTFTKPNAVTSLTVSNKTTSSVSLTWNGPLGKRSYFTVNWTDGSVNNSSNTSSTSYTVTGLTAGVNYIFTVTAVAADGKTAGAPTQTSAFTRSLGTRSLSQGAWGRRRRRRSKRL</sequence>
<dbReference type="Pfam" id="PF00041">
    <property type="entry name" value="fn3"/>
    <property type="match status" value="25"/>
</dbReference>
<dbReference type="CDD" id="cd00063">
    <property type="entry name" value="FN3"/>
    <property type="match status" value="24"/>
</dbReference>
<dbReference type="InterPro" id="IPR013783">
    <property type="entry name" value="Ig-like_fold"/>
</dbReference>
<evidence type="ECO:0000256" key="2">
    <source>
        <dbReference type="SAM" id="MobiDB-lite"/>
    </source>
</evidence>
<evidence type="ECO:0000256" key="1">
    <source>
        <dbReference type="ARBA" id="ARBA00022737"/>
    </source>
</evidence>
<feature type="domain" description="Fibronectin type-III" evidence="3">
    <location>
        <begin position="1496"/>
        <end position="1583"/>
    </location>
</feature>
<feature type="domain" description="Fibronectin type-III" evidence="3">
    <location>
        <begin position="1758"/>
        <end position="1843"/>
    </location>
</feature>
<feature type="region of interest" description="Disordered" evidence="2">
    <location>
        <begin position="1"/>
        <end position="22"/>
    </location>
</feature>
<reference evidence="4" key="1">
    <citation type="journal article" date="2016" name="Nat. Commun.">
        <title>The channel catfish genome sequence provides insights into the evolution of scale formation in teleosts.</title>
        <authorList>
            <person name="Liu Z."/>
            <person name="Liu S."/>
            <person name="Yao J."/>
            <person name="Bao L."/>
            <person name="Zhang J."/>
            <person name="Li Y."/>
            <person name="Jiang C."/>
            <person name="Sun L."/>
            <person name="Wang R."/>
            <person name="Zhang Y."/>
            <person name="Zhou T."/>
            <person name="Zeng Q."/>
            <person name="Fu Q."/>
            <person name="Gao S."/>
            <person name="Li N."/>
            <person name="Koren S."/>
            <person name="Jiang Y."/>
            <person name="Zimin A."/>
            <person name="Xu P."/>
            <person name="Phillippy A.M."/>
            <person name="Geng X."/>
            <person name="Song L."/>
            <person name="Sun F."/>
            <person name="Li C."/>
            <person name="Wang X."/>
            <person name="Chen A."/>
            <person name="Jin Y."/>
            <person name="Yuan Z."/>
            <person name="Yang Y."/>
            <person name="Tan S."/>
            <person name="Peatman E."/>
            <person name="Lu J."/>
            <person name="Qin Z."/>
            <person name="Dunham R."/>
            <person name="Li Z."/>
            <person name="Sonstegard T."/>
            <person name="Feng J."/>
            <person name="Danzmann R.G."/>
            <person name="Schroeder S."/>
            <person name="Scheffler B."/>
            <person name="Duke M.V."/>
            <person name="Ballard L."/>
            <person name="Kucuktas H."/>
            <person name="Kaltenboeck L."/>
            <person name="Liu H."/>
            <person name="Armbruster J."/>
            <person name="Xie Y."/>
            <person name="Kirby M.L."/>
            <person name="Tian Y."/>
            <person name="Flanagan M.E."/>
            <person name="Mu W."/>
            <person name="Waldbieser G.C."/>
        </authorList>
    </citation>
    <scope>NUCLEOTIDE SEQUENCE [LARGE SCALE GENOMIC DNA]</scope>
    <source>
        <strain evidence="4">SDA103</strain>
    </source>
</reference>
<evidence type="ECO:0000259" key="3">
    <source>
        <dbReference type="PROSITE" id="PS50853"/>
    </source>
</evidence>
<dbReference type="SUPFAM" id="SSF49265">
    <property type="entry name" value="Fibronectin type III"/>
    <property type="match status" value="13"/>
</dbReference>
<feature type="domain" description="Fibronectin type-III" evidence="3">
    <location>
        <begin position="365"/>
        <end position="451"/>
    </location>
</feature>
<feature type="domain" description="Fibronectin type-III" evidence="3">
    <location>
        <begin position="452"/>
        <end position="539"/>
    </location>
</feature>
<organism evidence="4 5">
    <name type="scientific">Ictalurus punctatus</name>
    <name type="common">Channel catfish</name>
    <name type="synonym">Silurus punctatus</name>
    <dbReference type="NCBI Taxonomy" id="7998"/>
    <lineage>
        <taxon>Eukaryota</taxon>
        <taxon>Metazoa</taxon>
        <taxon>Chordata</taxon>
        <taxon>Craniata</taxon>
        <taxon>Vertebrata</taxon>
        <taxon>Euteleostomi</taxon>
        <taxon>Actinopterygii</taxon>
        <taxon>Neopterygii</taxon>
        <taxon>Teleostei</taxon>
        <taxon>Ostariophysi</taxon>
        <taxon>Siluriformes</taxon>
        <taxon>Ictaluridae</taxon>
        <taxon>Ictalurus</taxon>
    </lineage>
</organism>
<protein>
    <submittedName>
        <fullName evidence="5">Titin</fullName>
    </submittedName>
</protein>
<feature type="domain" description="Fibronectin type-III" evidence="3">
    <location>
        <begin position="887"/>
        <end position="974"/>
    </location>
</feature>
<dbReference type="SMART" id="SM00060">
    <property type="entry name" value="FN3"/>
    <property type="match status" value="25"/>
</dbReference>
<dbReference type="InterPro" id="IPR003961">
    <property type="entry name" value="FN3_dom"/>
</dbReference>
<feature type="domain" description="Fibronectin type-III" evidence="3">
    <location>
        <begin position="714"/>
        <end position="799"/>
    </location>
</feature>
<keyword evidence="4" id="KW-1185">Reference proteome</keyword>
<reference evidence="5" key="2">
    <citation type="submission" date="2025-08" db="UniProtKB">
        <authorList>
            <consortium name="RefSeq"/>
        </authorList>
    </citation>
    <scope>IDENTIFICATION</scope>
    <source>
        <tissue evidence="5">Blood</tissue>
    </source>
</reference>
<feature type="domain" description="Fibronectin type-III" evidence="3">
    <location>
        <begin position="279"/>
        <end position="364"/>
    </location>
</feature>
<dbReference type="Gene3D" id="2.60.40.10">
    <property type="entry name" value="Immunoglobulins"/>
    <property type="match status" value="25"/>
</dbReference>
<feature type="domain" description="Fibronectin type-III" evidence="3">
    <location>
        <begin position="1148"/>
        <end position="1235"/>
    </location>
</feature>
<feature type="domain" description="Fibronectin type-III" evidence="3">
    <location>
        <begin position="1932"/>
        <end position="2017"/>
    </location>
</feature>
<feature type="domain" description="Fibronectin type-III" evidence="3">
    <location>
        <begin position="1410"/>
        <end position="1495"/>
    </location>
</feature>
<dbReference type="Proteomes" id="UP000221080">
    <property type="component" value="Chromosome 14"/>
</dbReference>
<feature type="domain" description="Fibronectin type-III" evidence="3">
    <location>
        <begin position="104"/>
        <end position="190"/>
    </location>
</feature>
<keyword evidence="1" id="KW-0677">Repeat</keyword>
<dbReference type="InterPro" id="IPR036116">
    <property type="entry name" value="FN3_sf"/>
</dbReference>
<dbReference type="InterPro" id="IPR050991">
    <property type="entry name" value="ECM_Regulatory_Proteins"/>
</dbReference>
<gene>
    <name evidence="5" type="primary">LOC108274725</name>
</gene>
<feature type="domain" description="Fibronectin type-III" evidence="3">
    <location>
        <begin position="1322"/>
        <end position="1409"/>
    </location>
</feature>
<feature type="domain" description="Fibronectin type-III" evidence="3">
    <location>
        <begin position="1236"/>
        <end position="1321"/>
    </location>
</feature>
<feature type="domain" description="Fibronectin type-III" evidence="3">
    <location>
        <begin position="2106"/>
        <end position="2193"/>
    </location>
</feature>
<feature type="domain" description="Fibronectin type-III" evidence="3">
    <location>
        <begin position="800"/>
        <end position="886"/>
    </location>
</feature>
<dbReference type="GeneID" id="108274725"/>
<dbReference type="PROSITE" id="PS50853">
    <property type="entry name" value="FN3"/>
    <property type="match status" value="24"/>
</dbReference>
<dbReference type="RefSeq" id="XP_053541905.1">
    <property type="nucleotide sequence ID" value="XM_053685930.1"/>
</dbReference>
<feature type="domain" description="Fibronectin type-III" evidence="3">
    <location>
        <begin position="2018"/>
        <end position="2105"/>
    </location>
</feature>
<evidence type="ECO:0000313" key="4">
    <source>
        <dbReference type="Proteomes" id="UP000221080"/>
    </source>
</evidence>
<feature type="domain" description="Fibronectin type-III" evidence="3">
    <location>
        <begin position="626"/>
        <end position="713"/>
    </location>
</feature>
<feature type="domain" description="Fibronectin type-III" evidence="3">
    <location>
        <begin position="1670"/>
        <end position="1757"/>
    </location>
</feature>
<feature type="domain" description="Fibronectin type-III" evidence="3">
    <location>
        <begin position="1061"/>
        <end position="1147"/>
    </location>
</feature>
<feature type="domain" description="Fibronectin type-III" evidence="3">
    <location>
        <begin position="975"/>
        <end position="1060"/>
    </location>
</feature>
<feature type="domain" description="Fibronectin type-III" evidence="3">
    <location>
        <begin position="191"/>
        <end position="278"/>
    </location>
</feature>
<feature type="domain" description="Fibronectin type-III" evidence="3">
    <location>
        <begin position="1844"/>
        <end position="1931"/>
    </location>
</feature>
<feature type="domain" description="Fibronectin type-III" evidence="3">
    <location>
        <begin position="540"/>
        <end position="625"/>
    </location>
</feature>
<dbReference type="KEGG" id="ipu:108274725"/>
<name>A0A9F7RJK1_ICTPU</name>